<dbReference type="RefSeq" id="WP_184912145.1">
    <property type="nucleotide sequence ID" value="NZ_JACHJR010000001.1"/>
</dbReference>
<dbReference type="Proteomes" id="UP000573327">
    <property type="component" value="Unassembled WGS sequence"/>
</dbReference>
<accession>A0A7W7WFX1</accession>
<name>A0A7W7WFX1_9ACTN</name>
<dbReference type="AlphaFoldDB" id="A0A7W7WFX1"/>
<gene>
    <name evidence="2" type="ORF">F4556_001151</name>
</gene>
<keyword evidence="3" id="KW-1185">Reference proteome</keyword>
<keyword evidence="1" id="KW-0472">Membrane</keyword>
<sequence length="83" mass="8646">MAALRNLLTALLLPVKLCLFVFHYRVGRVRAARAAGDRGAISIELALAIIVLVGVAVAVLAVLATLAKNVTSRVPSDAVVSPK</sequence>
<protein>
    <submittedName>
        <fullName evidence="2">Uncharacterized protein</fullName>
    </submittedName>
</protein>
<feature type="transmembrane region" description="Helical" evidence="1">
    <location>
        <begin position="41"/>
        <end position="66"/>
    </location>
</feature>
<evidence type="ECO:0000256" key="1">
    <source>
        <dbReference type="SAM" id="Phobius"/>
    </source>
</evidence>
<keyword evidence="1" id="KW-1133">Transmembrane helix</keyword>
<reference evidence="2 3" key="1">
    <citation type="submission" date="2020-08" db="EMBL/GenBank/DDBJ databases">
        <title>Sequencing the genomes of 1000 actinobacteria strains.</title>
        <authorList>
            <person name="Klenk H.-P."/>
        </authorList>
    </citation>
    <scope>NUCLEOTIDE SEQUENCE [LARGE SCALE GENOMIC DNA]</scope>
    <source>
        <strain evidence="2 3">DSM 44786</strain>
    </source>
</reference>
<keyword evidence="1" id="KW-0812">Transmembrane</keyword>
<dbReference type="EMBL" id="JACHJR010000001">
    <property type="protein sequence ID" value="MBB4945616.1"/>
    <property type="molecule type" value="Genomic_DNA"/>
</dbReference>
<organism evidence="2 3">
    <name type="scientific">Kitasatospora gansuensis</name>
    <dbReference type="NCBI Taxonomy" id="258050"/>
    <lineage>
        <taxon>Bacteria</taxon>
        <taxon>Bacillati</taxon>
        <taxon>Actinomycetota</taxon>
        <taxon>Actinomycetes</taxon>
        <taxon>Kitasatosporales</taxon>
        <taxon>Streptomycetaceae</taxon>
        <taxon>Kitasatospora</taxon>
    </lineage>
</organism>
<proteinExistence type="predicted"/>
<comment type="caution">
    <text evidence="2">The sequence shown here is derived from an EMBL/GenBank/DDBJ whole genome shotgun (WGS) entry which is preliminary data.</text>
</comment>
<evidence type="ECO:0000313" key="2">
    <source>
        <dbReference type="EMBL" id="MBB4945616.1"/>
    </source>
</evidence>
<evidence type="ECO:0000313" key="3">
    <source>
        <dbReference type="Proteomes" id="UP000573327"/>
    </source>
</evidence>